<evidence type="ECO:0000313" key="3">
    <source>
        <dbReference type="Proteomes" id="UP000663848"/>
    </source>
</evidence>
<dbReference type="EMBL" id="CAJOBR010022166">
    <property type="protein sequence ID" value="CAF4944936.1"/>
    <property type="molecule type" value="Genomic_DNA"/>
</dbReference>
<proteinExistence type="predicted"/>
<evidence type="ECO:0000256" key="1">
    <source>
        <dbReference type="SAM" id="Phobius"/>
    </source>
</evidence>
<keyword evidence="1" id="KW-0812">Transmembrane</keyword>
<name>A0A821XMH7_9BILA</name>
<sequence>PWFGALIAVTFLSVPLGLGSPWFGALILGTLLSVPLGLASPWFGALILGTILSVPLGLASPWFGTLNAGPSGSERWLWKNIQFIWRSEGFCGAGLVALLV</sequence>
<comment type="caution">
    <text evidence="2">The sequence shown here is derived from an EMBL/GenBank/DDBJ whole genome shotgun (WGS) entry which is preliminary data.</text>
</comment>
<feature type="non-terminal residue" evidence="2">
    <location>
        <position position="1"/>
    </location>
</feature>
<reference evidence="2" key="1">
    <citation type="submission" date="2021-02" db="EMBL/GenBank/DDBJ databases">
        <authorList>
            <person name="Nowell W R."/>
        </authorList>
    </citation>
    <scope>NUCLEOTIDE SEQUENCE</scope>
</reference>
<accession>A0A821XMH7</accession>
<keyword evidence="1" id="KW-1133">Transmembrane helix</keyword>
<organism evidence="2 3">
    <name type="scientific">Rotaria socialis</name>
    <dbReference type="NCBI Taxonomy" id="392032"/>
    <lineage>
        <taxon>Eukaryota</taxon>
        <taxon>Metazoa</taxon>
        <taxon>Spiralia</taxon>
        <taxon>Gnathifera</taxon>
        <taxon>Rotifera</taxon>
        <taxon>Eurotatoria</taxon>
        <taxon>Bdelloidea</taxon>
        <taxon>Philodinida</taxon>
        <taxon>Philodinidae</taxon>
        <taxon>Rotaria</taxon>
    </lineage>
</organism>
<dbReference type="AlphaFoldDB" id="A0A821XMH7"/>
<protein>
    <submittedName>
        <fullName evidence="2">Uncharacterized protein</fullName>
    </submittedName>
</protein>
<feature type="transmembrane region" description="Helical" evidence="1">
    <location>
        <begin position="43"/>
        <end position="63"/>
    </location>
</feature>
<keyword evidence="1" id="KW-0472">Membrane</keyword>
<gene>
    <name evidence="2" type="ORF">QYT958_LOCUS33035</name>
</gene>
<dbReference type="Proteomes" id="UP000663848">
    <property type="component" value="Unassembled WGS sequence"/>
</dbReference>
<evidence type="ECO:0000313" key="2">
    <source>
        <dbReference type="EMBL" id="CAF4944936.1"/>
    </source>
</evidence>